<gene>
    <name evidence="1" type="ORF">Triagg1_8912</name>
</gene>
<dbReference type="AlphaFoldDB" id="A0AAE1M1E7"/>
<organism evidence="1 2">
    <name type="scientific">Trichoderma aggressivum f. europaeum</name>
    <dbReference type="NCBI Taxonomy" id="173218"/>
    <lineage>
        <taxon>Eukaryota</taxon>
        <taxon>Fungi</taxon>
        <taxon>Dikarya</taxon>
        <taxon>Ascomycota</taxon>
        <taxon>Pezizomycotina</taxon>
        <taxon>Sordariomycetes</taxon>
        <taxon>Hypocreomycetidae</taxon>
        <taxon>Hypocreales</taxon>
        <taxon>Hypocreaceae</taxon>
        <taxon>Trichoderma</taxon>
    </lineage>
</organism>
<evidence type="ECO:0000313" key="1">
    <source>
        <dbReference type="EMBL" id="KAK4064913.1"/>
    </source>
</evidence>
<dbReference type="RefSeq" id="XP_062752212.1">
    <property type="nucleotide sequence ID" value="XM_062903811.1"/>
</dbReference>
<keyword evidence="2" id="KW-1185">Reference proteome</keyword>
<comment type="caution">
    <text evidence="1">The sequence shown here is derived from an EMBL/GenBank/DDBJ whole genome shotgun (WGS) entry which is preliminary data.</text>
</comment>
<evidence type="ECO:0000313" key="2">
    <source>
        <dbReference type="Proteomes" id="UP001273209"/>
    </source>
</evidence>
<reference evidence="1" key="1">
    <citation type="submission" date="2023-11" db="EMBL/GenBank/DDBJ databases">
        <title>The genome sequences of three competitors of mushroom-forming fungi.</title>
        <authorList>
            <person name="Beijen E."/>
            <person name="Ohm R.A."/>
        </authorList>
    </citation>
    <scope>NUCLEOTIDE SEQUENCE</scope>
    <source>
        <strain evidence="1">CBS 100526</strain>
    </source>
</reference>
<dbReference type="EMBL" id="JAWRVG010000046">
    <property type="protein sequence ID" value="KAK4064913.1"/>
    <property type="molecule type" value="Genomic_DNA"/>
</dbReference>
<accession>A0AAE1M1E7</accession>
<name>A0AAE1M1E7_9HYPO</name>
<proteinExistence type="predicted"/>
<dbReference type="GeneID" id="87923716"/>
<sequence length="124" mass="13996">MPCPVPLQSLRQDTWTWLMQPLAGMQMQSPPHWARSITRHTLINISNHSHQPPASPTIWRNATFLPLKYLSTSLSGCLDSVWFLHVVSISAANGLRFVTPQWYDDAGSYAMQDDNASFNALNSR</sequence>
<protein>
    <submittedName>
        <fullName evidence="1">Uncharacterized protein</fullName>
    </submittedName>
</protein>
<dbReference type="Proteomes" id="UP001273209">
    <property type="component" value="Unassembled WGS sequence"/>
</dbReference>